<proteinExistence type="predicted"/>
<sequence length="117" mass="13041">MMANVRHLNRDPEIYGADAAHFNPARFLDANREVILCATETKDDGHFTYGFGRRICVGKHVANNSLFIDFAVMLWACTFKPGKDESGKDIPIDVDGRIEHGVVVRPIPFKVDISALP</sequence>
<organism evidence="1 2">
    <name type="scientific">Russula earlei</name>
    <dbReference type="NCBI Taxonomy" id="71964"/>
    <lineage>
        <taxon>Eukaryota</taxon>
        <taxon>Fungi</taxon>
        <taxon>Dikarya</taxon>
        <taxon>Basidiomycota</taxon>
        <taxon>Agaricomycotina</taxon>
        <taxon>Agaricomycetes</taxon>
        <taxon>Russulales</taxon>
        <taxon>Russulaceae</taxon>
        <taxon>Russula</taxon>
    </lineage>
</organism>
<evidence type="ECO:0000313" key="1">
    <source>
        <dbReference type="EMBL" id="KAI9451954.1"/>
    </source>
</evidence>
<gene>
    <name evidence="1" type="ORF">F5148DRAFT_527949</name>
</gene>
<comment type="caution">
    <text evidence="1">The sequence shown here is derived from an EMBL/GenBank/DDBJ whole genome shotgun (WGS) entry which is preliminary data.</text>
</comment>
<accession>A0ACC0TXC2</accession>
<protein>
    <submittedName>
        <fullName evidence="1">Cytochrome P450</fullName>
    </submittedName>
</protein>
<reference evidence="1" key="1">
    <citation type="submission" date="2021-03" db="EMBL/GenBank/DDBJ databases">
        <title>Evolutionary priming and transition to the ectomycorrhizal habit in an iconic lineage of mushroom-forming fungi: is preadaptation a requirement?</title>
        <authorList>
            <consortium name="DOE Joint Genome Institute"/>
            <person name="Looney B.P."/>
            <person name="Miyauchi S."/>
            <person name="Morin E."/>
            <person name="Drula E."/>
            <person name="Courty P.E."/>
            <person name="Chicoki N."/>
            <person name="Fauchery L."/>
            <person name="Kohler A."/>
            <person name="Kuo A."/>
            <person name="LaButti K."/>
            <person name="Pangilinan J."/>
            <person name="Lipzen A."/>
            <person name="Riley R."/>
            <person name="Andreopoulos W."/>
            <person name="He G."/>
            <person name="Johnson J."/>
            <person name="Barry K.W."/>
            <person name="Grigoriev I.V."/>
            <person name="Nagy L."/>
            <person name="Hibbett D."/>
            <person name="Henrissat B."/>
            <person name="Matheny P.B."/>
            <person name="Labbe J."/>
            <person name="Martin A.F."/>
        </authorList>
    </citation>
    <scope>NUCLEOTIDE SEQUENCE</scope>
    <source>
        <strain evidence="1">BPL698</strain>
    </source>
</reference>
<dbReference type="EMBL" id="JAGFNK010000353">
    <property type="protein sequence ID" value="KAI9451954.1"/>
    <property type="molecule type" value="Genomic_DNA"/>
</dbReference>
<dbReference type="Proteomes" id="UP001207468">
    <property type="component" value="Unassembled WGS sequence"/>
</dbReference>
<evidence type="ECO:0000313" key="2">
    <source>
        <dbReference type="Proteomes" id="UP001207468"/>
    </source>
</evidence>
<keyword evidence="2" id="KW-1185">Reference proteome</keyword>
<name>A0ACC0TXC2_9AGAM</name>